<dbReference type="CDD" id="cd00564">
    <property type="entry name" value="TMP_TenI"/>
    <property type="match status" value="1"/>
</dbReference>
<comment type="cofactor">
    <cofactor evidence="10">
        <name>Mg(2+)</name>
        <dbReference type="ChEBI" id="CHEBI:18420"/>
    </cofactor>
    <text evidence="10">Binds 1 Mg(2+) ion per subunit.</text>
</comment>
<evidence type="ECO:0000256" key="4">
    <source>
        <dbReference type="ARBA" id="ARBA00022723"/>
    </source>
</evidence>
<dbReference type="HAMAP" id="MF_00097">
    <property type="entry name" value="TMP_synthase"/>
    <property type="match status" value="1"/>
</dbReference>
<dbReference type="Proteomes" id="UP001500974">
    <property type="component" value="Unassembled WGS sequence"/>
</dbReference>
<proteinExistence type="inferred from homology"/>
<organism evidence="14 15">
    <name type="scientific">Arthrobacter parietis</name>
    <dbReference type="NCBI Taxonomy" id="271434"/>
    <lineage>
        <taxon>Bacteria</taxon>
        <taxon>Bacillati</taxon>
        <taxon>Actinomycetota</taxon>
        <taxon>Actinomycetes</taxon>
        <taxon>Micrococcales</taxon>
        <taxon>Micrococcaceae</taxon>
        <taxon>Arthrobacter</taxon>
    </lineage>
</organism>
<dbReference type="PANTHER" id="PTHR20857">
    <property type="entry name" value="THIAMINE-PHOSPHATE PYROPHOSPHORYLASE"/>
    <property type="match status" value="1"/>
</dbReference>
<comment type="catalytic activity">
    <reaction evidence="8 10 11">
        <text>2-(2-carboxy-4-methylthiazol-5-yl)ethyl phosphate + 4-amino-2-methyl-5-(diphosphooxymethyl)pyrimidine + 2 H(+) = thiamine phosphate + CO2 + diphosphate</text>
        <dbReference type="Rhea" id="RHEA:47848"/>
        <dbReference type="ChEBI" id="CHEBI:15378"/>
        <dbReference type="ChEBI" id="CHEBI:16526"/>
        <dbReference type="ChEBI" id="CHEBI:33019"/>
        <dbReference type="ChEBI" id="CHEBI:37575"/>
        <dbReference type="ChEBI" id="CHEBI:57841"/>
        <dbReference type="ChEBI" id="CHEBI:62890"/>
        <dbReference type="EC" id="2.5.1.3"/>
    </reaction>
</comment>
<feature type="binding site" evidence="10">
    <location>
        <begin position="37"/>
        <end position="41"/>
    </location>
    <ligand>
        <name>4-amino-2-methyl-5-(diphosphooxymethyl)pyrimidine</name>
        <dbReference type="ChEBI" id="CHEBI:57841"/>
    </ligand>
</feature>
<dbReference type="InterPro" id="IPR034291">
    <property type="entry name" value="TMP_synthase"/>
</dbReference>
<evidence type="ECO:0000256" key="2">
    <source>
        <dbReference type="ARBA" id="ARBA00005165"/>
    </source>
</evidence>
<dbReference type="Pfam" id="PF02581">
    <property type="entry name" value="TMP-TENI"/>
    <property type="match status" value="1"/>
</dbReference>
<evidence type="ECO:0000259" key="13">
    <source>
        <dbReference type="Pfam" id="PF02581"/>
    </source>
</evidence>
<sequence>MKLSAAHLYLCTDSRPQQKDFDAFVDAAFEGGVDIIQLRDKSLEAAQELELLSVLRASAVAHGKLWSVNDRADIAAVSGAPVLHVGQRDLPPALAQQFLHDGGTIGLSTHSPAEVAGAAANDDVGYFCTGPVWATPTKPGRTAVGLELVREAARLEADRAREGLALKPWFAIGGIDLLNVEEVVAAGAARVVVVRAITEADDPQEAAAKLRAQLPA</sequence>
<evidence type="ECO:0000256" key="12">
    <source>
        <dbReference type="RuleBase" id="RU004253"/>
    </source>
</evidence>
<keyword evidence="4 10" id="KW-0479">Metal-binding</keyword>
<evidence type="ECO:0000313" key="14">
    <source>
        <dbReference type="EMBL" id="GAA2172007.1"/>
    </source>
</evidence>
<feature type="binding site" evidence="10">
    <location>
        <position position="174"/>
    </location>
    <ligand>
        <name>2-[(2R,5Z)-2-carboxy-4-methylthiazol-5(2H)-ylidene]ethyl phosphate</name>
        <dbReference type="ChEBI" id="CHEBI:62899"/>
    </ligand>
</feature>
<evidence type="ECO:0000256" key="10">
    <source>
        <dbReference type="HAMAP-Rule" id="MF_00097"/>
    </source>
</evidence>
<evidence type="ECO:0000256" key="7">
    <source>
        <dbReference type="ARBA" id="ARBA00047334"/>
    </source>
</evidence>
<evidence type="ECO:0000256" key="8">
    <source>
        <dbReference type="ARBA" id="ARBA00047851"/>
    </source>
</evidence>
<evidence type="ECO:0000256" key="5">
    <source>
        <dbReference type="ARBA" id="ARBA00022842"/>
    </source>
</evidence>
<dbReference type="EMBL" id="BAAAON010000001">
    <property type="protein sequence ID" value="GAA2172007.1"/>
    <property type="molecule type" value="Genomic_DNA"/>
</dbReference>
<feature type="binding site" evidence="10">
    <location>
        <position position="89"/>
    </location>
    <ligand>
        <name>Mg(2+)</name>
        <dbReference type="ChEBI" id="CHEBI:18420"/>
    </ligand>
</feature>
<comment type="catalytic activity">
    <reaction evidence="9 10 11">
        <text>2-[(2R,5Z)-2-carboxy-4-methylthiazol-5(2H)-ylidene]ethyl phosphate + 4-amino-2-methyl-5-(diphosphooxymethyl)pyrimidine + 2 H(+) = thiamine phosphate + CO2 + diphosphate</text>
        <dbReference type="Rhea" id="RHEA:47844"/>
        <dbReference type="ChEBI" id="CHEBI:15378"/>
        <dbReference type="ChEBI" id="CHEBI:16526"/>
        <dbReference type="ChEBI" id="CHEBI:33019"/>
        <dbReference type="ChEBI" id="CHEBI:37575"/>
        <dbReference type="ChEBI" id="CHEBI:57841"/>
        <dbReference type="ChEBI" id="CHEBI:62899"/>
        <dbReference type="EC" id="2.5.1.3"/>
    </reaction>
</comment>
<evidence type="ECO:0000313" key="15">
    <source>
        <dbReference type="Proteomes" id="UP001500974"/>
    </source>
</evidence>
<evidence type="ECO:0000256" key="9">
    <source>
        <dbReference type="ARBA" id="ARBA00047883"/>
    </source>
</evidence>
<keyword evidence="5 10" id="KW-0460">Magnesium</keyword>
<feature type="binding site" evidence="10">
    <location>
        <begin position="135"/>
        <end position="137"/>
    </location>
    <ligand>
        <name>2-[(2R,5Z)-2-carboxy-4-methylthiazol-5(2H)-ylidene]ethyl phosphate</name>
        <dbReference type="ChEBI" id="CHEBI:62899"/>
    </ligand>
</feature>
<dbReference type="SUPFAM" id="SSF51391">
    <property type="entry name" value="Thiamin phosphate synthase"/>
    <property type="match status" value="1"/>
</dbReference>
<evidence type="ECO:0000256" key="11">
    <source>
        <dbReference type="RuleBase" id="RU003826"/>
    </source>
</evidence>
<dbReference type="Gene3D" id="3.20.20.70">
    <property type="entry name" value="Aldolase class I"/>
    <property type="match status" value="1"/>
</dbReference>
<dbReference type="InterPro" id="IPR013785">
    <property type="entry name" value="Aldolase_TIM"/>
</dbReference>
<keyword evidence="6 10" id="KW-0784">Thiamine biosynthesis</keyword>
<dbReference type="RefSeq" id="WP_277357630.1">
    <property type="nucleotide sequence ID" value="NZ_BAAAON010000001.1"/>
</dbReference>
<feature type="binding site" evidence="10">
    <location>
        <position position="70"/>
    </location>
    <ligand>
        <name>Mg(2+)</name>
        <dbReference type="ChEBI" id="CHEBI:18420"/>
    </ligand>
</feature>
<feature type="binding site" evidence="10">
    <location>
        <position position="108"/>
    </location>
    <ligand>
        <name>4-amino-2-methyl-5-(diphosphooxymethyl)pyrimidine</name>
        <dbReference type="ChEBI" id="CHEBI:57841"/>
    </ligand>
</feature>
<evidence type="ECO:0000256" key="1">
    <source>
        <dbReference type="ARBA" id="ARBA00003814"/>
    </source>
</evidence>
<evidence type="ECO:0000256" key="6">
    <source>
        <dbReference type="ARBA" id="ARBA00022977"/>
    </source>
</evidence>
<dbReference type="EC" id="2.5.1.3" evidence="10"/>
<evidence type="ECO:0000256" key="3">
    <source>
        <dbReference type="ARBA" id="ARBA00022679"/>
    </source>
</evidence>
<dbReference type="PANTHER" id="PTHR20857:SF15">
    <property type="entry name" value="THIAMINE-PHOSPHATE SYNTHASE"/>
    <property type="match status" value="1"/>
</dbReference>
<reference evidence="14 15" key="1">
    <citation type="journal article" date="2019" name="Int. J. Syst. Evol. Microbiol.">
        <title>The Global Catalogue of Microorganisms (GCM) 10K type strain sequencing project: providing services to taxonomists for standard genome sequencing and annotation.</title>
        <authorList>
            <consortium name="The Broad Institute Genomics Platform"/>
            <consortium name="The Broad Institute Genome Sequencing Center for Infectious Disease"/>
            <person name="Wu L."/>
            <person name="Ma J."/>
        </authorList>
    </citation>
    <scope>NUCLEOTIDE SEQUENCE [LARGE SCALE GENOMIC DNA]</scope>
    <source>
        <strain evidence="14 15">JCM 14917</strain>
    </source>
</reference>
<keyword evidence="3 10" id="KW-0808">Transferase</keyword>
<comment type="pathway">
    <text evidence="2 10 12">Cofactor biosynthesis; thiamine diphosphate biosynthesis; thiamine phosphate from 4-amino-2-methyl-5-diphosphomethylpyrimidine and 4-methyl-5-(2-phosphoethyl)-thiazole: step 1/1.</text>
</comment>
<comment type="caution">
    <text evidence="10">Lacks conserved residue(s) required for the propagation of feature annotation.</text>
</comment>
<gene>
    <name evidence="10 14" type="primary">thiE</name>
    <name evidence="14" type="ORF">GCM10009784_00790</name>
</gene>
<feature type="binding site" evidence="10">
    <location>
        <position position="138"/>
    </location>
    <ligand>
        <name>4-amino-2-methyl-5-(diphosphooxymethyl)pyrimidine</name>
        <dbReference type="ChEBI" id="CHEBI:57841"/>
    </ligand>
</feature>
<dbReference type="InterPro" id="IPR022998">
    <property type="entry name" value="ThiamineP_synth_TenI"/>
</dbReference>
<comment type="function">
    <text evidence="1 10">Condenses 4-methyl-5-(beta-hydroxyethyl)thiazole monophosphate (THZ-P) and 2-methyl-4-amino-5-hydroxymethyl pyrimidine pyrophosphate (HMP-PP) to form thiamine monophosphate (TMP).</text>
</comment>
<comment type="similarity">
    <text evidence="10 11">Belongs to the thiamine-phosphate synthase family.</text>
</comment>
<comment type="catalytic activity">
    <reaction evidence="7 10 11">
        <text>4-methyl-5-(2-phosphooxyethyl)-thiazole + 4-amino-2-methyl-5-(diphosphooxymethyl)pyrimidine + H(+) = thiamine phosphate + diphosphate</text>
        <dbReference type="Rhea" id="RHEA:22328"/>
        <dbReference type="ChEBI" id="CHEBI:15378"/>
        <dbReference type="ChEBI" id="CHEBI:33019"/>
        <dbReference type="ChEBI" id="CHEBI:37575"/>
        <dbReference type="ChEBI" id="CHEBI:57841"/>
        <dbReference type="ChEBI" id="CHEBI:58296"/>
        <dbReference type="EC" id="2.5.1.3"/>
    </reaction>
</comment>
<feature type="domain" description="Thiamine phosphate synthase/TenI" evidence="13">
    <location>
        <begin position="8"/>
        <end position="197"/>
    </location>
</feature>
<comment type="caution">
    <text evidence="14">The sequence shown here is derived from an EMBL/GenBank/DDBJ whole genome shotgun (WGS) entry which is preliminary data.</text>
</comment>
<name>A0ABN3ALG9_9MICC</name>
<dbReference type="InterPro" id="IPR036206">
    <property type="entry name" value="ThiamineP_synth_sf"/>
</dbReference>
<protein>
    <recommendedName>
        <fullName evidence="10">Thiamine-phosphate synthase</fullName>
        <shortName evidence="10">TP synthase</shortName>
        <shortName evidence="10">TPS</shortName>
        <ecNumber evidence="10">2.5.1.3</ecNumber>
    </recommendedName>
    <alternativeName>
        <fullName evidence="10">Thiamine-phosphate pyrophosphorylase</fullName>
        <shortName evidence="10">TMP pyrophosphorylase</shortName>
        <shortName evidence="10">TMP-PPase</shortName>
    </alternativeName>
</protein>
<feature type="binding site" evidence="10">
    <location>
        <position position="69"/>
    </location>
    <ligand>
        <name>4-amino-2-methyl-5-(diphosphooxymethyl)pyrimidine</name>
        <dbReference type="ChEBI" id="CHEBI:57841"/>
    </ligand>
</feature>
<accession>A0ABN3ALG9</accession>
<keyword evidence="15" id="KW-1185">Reference proteome</keyword>
<dbReference type="NCBIfam" id="TIGR00693">
    <property type="entry name" value="thiE"/>
    <property type="match status" value="1"/>
</dbReference>